<keyword evidence="5 7" id="KW-0378">Hydrolase</keyword>
<dbReference type="SUPFAM" id="SSF52279">
    <property type="entry name" value="Beta-D-glucan exohydrolase, C-terminal domain"/>
    <property type="match status" value="1"/>
</dbReference>
<evidence type="ECO:0000256" key="5">
    <source>
        <dbReference type="ARBA" id="ARBA00022801"/>
    </source>
</evidence>
<dbReference type="Pfam" id="PF01915">
    <property type="entry name" value="Glyco_hydro_3_C"/>
    <property type="match status" value="1"/>
</dbReference>
<dbReference type="Gene3D" id="3.40.50.1700">
    <property type="entry name" value="Glycoside hydrolase family 3 C-terminal domain"/>
    <property type="match status" value="1"/>
</dbReference>
<dbReference type="InterPro" id="IPR026891">
    <property type="entry name" value="Fn3-like"/>
</dbReference>
<organism evidence="9 10">
    <name type="scientific">Paralabilibaculum antarcticum</name>
    <dbReference type="NCBI Taxonomy" id="2912572"/>
    <lineage>
        <taxon>Bacteria</taxon>
        <taxon>Pseudomonadati</taxon>
        <taxon>Bacteroidota</taxon>
        <taxon>Bacteroidia</taxon>
        <taxon>Marinilabiliales</taxon>
        <taxon>Marinifilaceae</taxon>
        <taxon>Paralabilibaculum</taxon>
    </lineage>
</organism>
<evidence type="ECO:0000256" key="2">
    <source>
        <dbReference type="ARBA" id="ARBA00005336"/>
    </source>
</evidence>
<dbReference type="InterPro" id="IPR002772">
    <property type="entry name" value="Glyco_hydro_3_C"/>
</dbReference>
<dbReference type="PROSITE" id="PS00775">
    <property type="entry name" value="GLYCOSYL_HYDROL_F3"/>
    <property type="match status" value="1"/>
</dbReference>
<dbReference type="InterPro" id="IPR013783">
    <property type="entry name" value="Ig-like_fold"/>
</dbReference>
<dbReference type="Gene3D" id="2.60.40.10">
    <property type="entry name" value="Immunoglobulins"/>
    <property type="match status" value="1"/>
</dbReference>
<evidence type="ECO:0000256" key="1">
    <source>
        <dbReference type="ARBA" id="ARBA00000448"/>
    </source>
</evidence>
<dbReference type="GO" id="GO:0008422">
    <property type="term" value="F:beta-glucosidase activity"/>
    <property type="evidence" value="ECO:0007669"/>
    <property type="project" value="UniProtKB-EC"/>
</dbReference>
<accession>A0ABT5VVJ1</accession>
<dbReference type="Pfam" id="PF00933">
    <property type="entry name" value="Glyco_hydro_3"/>
    <property type="match status" value="1"/>
</dbReference>
<evidence type="ECO:0000259" key="8">
    <source>
        <dbReference type="SMART" id="SM01217"/>
    </source>
</evidence>
<comment type="catalytic activity">
    <reaction evidence="1">
        <text>Hydrolysis of terminal, non-reducing beta-D-glucosyl residues with release of beta-D-glucose.</text>
        <dbReference type="EC" id="3.2.1.21"/>
    </reaction>
</comment>
<keyword evidence="4" id="KW-0732">Signal</keyword>
<reference evidence="9 10" key="1">
    <citation type="submission" date="2022-01" db="EMBL/GenBank/DDBJ databases">
        <title>Labilibaculum sp. nov, a marine bacterium isolated from Antarctica.</title>
        <authorList>
            <person name="Dai W."/>
        </authorList>
    </citation>
    <scope>NUCLEOTIDE SEQUENCE [LARGE SCALE GENOMIC DNA]</scope>
    <source>
        <strain evidence="9 10">DW002</strain>
    </source>
</reference>
<keyword evidence="6 7" id="KW-0326">Glycosidase</keyword>
<evidence type="ECO:0000256" key="7">
    <source>
        <dbReference type="RuleBase" id="RU361161"/>
    </source>
</evidence>
<evidence type="ECO:0000313" key="10">
    <source>
        <dbReference type="Proteomes" id="UP001528920"/>
    </source>
</evidence>
<sequence length="747" mass="81934">MINKIYILLISLFFIQACGLSHDGSDPRVEELLAKMTIEEKIGQMAQINGFGGDIPNELKENIKAGRIGSILNEVNVKTVNEIQRIAIEESRLGIPLLIGRDVVHGFKTAFPIPLGLAATWNPEIVKKGSEVAAAEASSSGVNWTFAPMIDISRDSRWGRIAESFGEDPYLVSQMAIASTQGFQGDENTTFANGKIAACAKHFVGYGAAEGGRDYNTTLIPERELRDVYLPPFKAAVDAGIMTFMTGFNDLNGIPASGNQFLFKDILREEWQFDGMVVSDWASISEMIAHGFAADEKDAALKAINAGVDMEMASRCYFENLTDLVNNDAINENLLDNAVRNILQTKFKLGLFDNPYVPEEKQNIFGEEESLEAALLAAEQSVVLLKNENQLLPLSKEINSVAVIGPMSHEKYEQSGTWNFDGDSLYSVTPLEGIKEILGSRKVTYVKGLKYSRDKSNAGFNNAIKAAKNSDAIILCLGEEAIISGEAHCRAHIDLPGAQTELVNEIAKLNKPVIMVVMAGRALCIGDEISKSNAVLYAWHPGCMGGKAIANLIFGDVVPSGKLPITFPKSVGQIPMHYNHKPCGRPVNPSNWLSIDDIPVKTYQTSLGNTSHYLDDGFTPLFPFGYGLSYTTFEYSDLKIQTPILKANEEVKLSFTLKNTGDFEAEEVAQIYIRDLVGNVTRPVRELKAFERVKLAPNQEKQISITIPANELAFHNQAVEKVVESGLFKVWVGGDSNANLENSFEIK</sequence>
<dbReference type="EMBL" id="JAKJSC010000002">
    <property type="protein sequence ID" value="MDE5418827.1"/>
    <property type="molecule type" value="Genomic_DNA"/>
</dbReference>
<comment type="similarity">
    <text evidence="2 7">Belongs to the glycosyl hydrolase 3 family.</text>
</comment>
<dbReference type="PANTHER" id="PTHR30620">
    <property type="entry name" value="PERIPLASMIC BETA-GLUCOSIDASE-RELATED"/>
    <property type="match status" value="1"/>
</dbReference>
<dbReference type="NCBIfam" id="NF011678">
    <property type="entry name" value="PRK15098.1"/>
    <property type="match status" value="1"/>
</dbReference>
<name>A0ABT5VVJ1_9BACT</name>
<dbReference type="SMART" id="SM01217">
    <property type="entry name" value="Fn3_like"/>
    <property type="match status" value="1"/>
</dbReference>
<dbReference type="Proteomes" id="UP001528920">
    <property type="component" value="Unassembled WGS sequence"/>
</dbReference>
<dbReference type="InterPro" id="IPR017853">
    <property type="entry name" value="GH"/>
</dbReference>
<dbReference type="Pfam" id="PF14310">
    <property type="entry name" value="Fn3-like"/>
    <property type="match status" value="1"/>
</dbReference>
<evidence type="ECO:0000256" key="4">
    <source>
        <dbReference type="ARBA" id="ARBA00022729"/>
    </source>
</evidence>
<proteinExistence type="inferred from homology"/>
<feature type="domain" description="Fibronectin type III-like" evidence="8">
    <location>
        <begin position="667"/>
        <end position="736"/>
    </location>
</feature>
<dbReference type="InterPro" id="IPR036962">
    <property type="entry name" value="Glyco_hydro_3_N_sf"/>
</dbReference>
<dbReference type="InterPro" id="IPR051915">
    <property type="entry name" value="Cellulose_Degrad_GH3"/>
</dbReference>
<dbReference type="InterPro" id="IPR019800">
    <property type="entry name" value="Glyco_hydro_3_AS"/>
</dbReference>
<dbReference type="InterPro" id="IPR036881">
    <property type="entry name" value="Glyco_hydro_3_C_sf"/>
</dbReference>
<dbReference type="EC" id="3.2.1.21" evidence="3"/>
<dbReference type="PRINTS" id="PR00133">
    <property type="entry name" value="GLHYDRLASE3"/>
</dbReference>
<evidence type="ECO:0000256" key="3">
    <source>
        <dbReference type="ARBA" id="ARBA00012744"/>
    </source>
</evidence>
<gene>
    <name evidence="9" type="primary">bglX</name>
    <name evidence="9" type="ORF">L3049_12495</name>
</gene>
<evidence type="ECO:0000256" key="6">
    <source>
        <dbReference type="ARBA" id="ARBA00023295"/>
    </source>
</evidence>
<dbReference type="InterPro" id="IPR001764">
    <property type="entry name" value="Glyco_hydro_3_N"/>
</dbReference>
<protein>
    <recommendedName>
        <fullName evidence="3">beta-glucosidase</fullName>
        <ecNumber evidence="3">3.2.1.21</ecNumber>
    </recommendedName>
</protein>
<dbReference type="SUPFAM" id="SSF51445">
    <property type="entry name" value="(Trans)glycosidases"/>
    <property type="match status" value="1"/>
</dbReference>
<dbReference type="RefSeq" id="WP_275110159.1">
    <property type="nucleotide sequence ID" value="NZ_JAKJSC010000002.1"/>
</dbReference>
<dbReference type="Gene3D" id="3.20.20.300">
    <property type="entry name" value="Glycoside hydrolase, family 3, N-terminal domain"/>
    <property type="match status" value="1"/>
</dbReference>
<dbReference type="PANTHER" id="PTHR30620:SF16">
    <property type="entry name" value="LYSOSOMAL BETA GLUCOSIDASE"/>
    <property type="match status" value="1"/>
</dbReference>
<keyword evidence="10" id="KW-1185">Reference proteome</keyword>
<dbReference type="PROSITE" id="PS51257">
    <property type="entry name" value="PROKAR_LIPOPROTEIN"/>
    <property type="match status" value="1"/>
</dbReference>
<evidence type="ECO:0000313" key="9">
    <source>
        <dbReference type="EMBL" id="MDE5418827.1"/>
    </source>
</evidence>
<comment type="caution">
    <text evidence="9">The sequence shown here is derived from an EMBL/GenBank/DDBJ whole genome shotgun (WGS) entry which is preliminary data.</text>
</comment>